<feature type="domain" description="DUF7847" evidence="3">
    <location>
        <begin position="245"/>
        <end position="426"/>
    </location>
</feature>
<keyword evidence="2" id="KW-0812">Transmembrane</keyword>
<feature type="compositionally biased region" description="Pro residues" evidence="1">
    <location>
        <begin position="49"/>
        <end position="60"/>
    </location>
</feature>
<evidence type="ECO:0000259" key="3">
    <source>
        <dbReference type="Pfam" id="PF25231"/>
    </source>
</evidence>
<evidence type="ECO:0000313" key="5">
    <source>
        <dbReference type="Proteomes" id="UP000467124"/>
    </source>
</evidence>
<feature type="compositionally biased region" description="Low complexity" evidence="1">
    <location>
        <begin position="102"/>
        <end position="126"/>
    </location>
</feature>
<evidence type="ECO:0000256" key="1">
    <source>
        <dbReference type="SAM" id="MobiDB-lite"/>
    </source>
</evidence>
<dbReference type="AlphaFoldDB" id="A0A7K2IPU5"/>
<dbReference type="PANTHER" id="PTHR33133">
    <property type="entry name" value="OS08G0107100 PROTEIN-RELATED"/>
    <property type="match status" value="1"/>
</dbReference>
<sequence>MTQEDDHRDTSGRAPDGTERQGSPESGESGASSEGWAAPGGATPSQDAPRPPATPAPTPSPWQDRPEAAGYGPPPGQAPYDPYPGQHQAPGYGYPPPGEGAYGHAPGAQGYPPHHAGPYGPHPGQGRPMAPKPGVVALRPMSLGDVFNGAFGYIRNNPKTTMGLAIIVMGLASILSTIGSTLFLDDYTAFLDELTADPYAVSPDDPIFPFSPLSTALVYLGSLITYLGGAVLLGLLAAVIGMSVLGHRLTPKQAWEAARGRIGAVLGLSLIKLVMQLVLGVVFFLGMFLALFVGIMAGVAAGGDEGVLIGIVVTLAVALLTLAVVVAPAVWIWVRLYYAMPVVVLERIGPFKAMARSWRLSRGSWWRTLGYWLLAMLIVMVVQMVLNTPAAIVSGGIAFLAPEAAWGVIVSAAVTYVATVLLYAITQPFVAGVNTLLYIDLRMRREGLDLRLHQAAQRGEGVGPEIYLPERSA</sequence>
<accession>A0A7K2IPU5</accession>
<feature type="compositionally biased region" description="Basic and acidic residues" evidence="1">
    <location>
        <begin position="1"/>
        <end position="19"/>
    </location>
</feature>
<feature type="transmembrane region" description="Helical" evidence="2">
    <location>
        <begin position="307"/>
        <end position="334"/>
    </location>
</feature>
<feature type="transmembrane region" description="Helical" evidence="2">
    <location>
        <begin position="216"/>
        <end position="245"/>
    </location>
</feature>
<keyword evidence="2" id="KW-1133">Transmembrane helix</keyword>
<proteinExistence type="predicted"/>
<organism evidence="4 5">
    <name type="scientific">Nocardiopsis alba</name>
    <dbReference type="NCBI Taxonomy" id="53437"/>
    <lineage>
        <taxon>Bacteria</taxon>
        <taxon>Bacillati</taxon>
        <taxon>Actinomycetota</taxon>
        <taxon>Actinomycetes</taxon>
        <taxon>Streptosporangiales</taxon>
        <taxon>Nocardiopsidaceae</taxon>
        <taxon>Nocardiopsis</taxon>
    </lineage>
</organism>
<feature type="transmembrane region" description="Helical" evidence="2">
    <location>
        <begin position="369"/>
        <end position="386"/>
    </location>
</feature>
<comment type="caution">
    <text evidence="4">The sequence shown here is derived from an EMBL/GenBank/DDBJ whole genome shotgun (WGS) entry which is preliminary data.</text>
</comment>
<name>A0A7K2IPU5_9ACTN</name>
<dbReference type="Proteomes" id="UP000467124">
    <property type="component" value="Unassembled WGS sequence"/>
</dbReference>
<feature type="compositionally biased region" description="Low complexity" evidence="1">
    <location>
        <begin position="78"/>
        <end position="92"/>
    </location>
</feature>
<dbReference type="InterPro" id="IPR057169">
    <property type="entry name" value="DUF7847"/>
</dbReference>
<evidence type="ECO:0000313" key="4">
    <source>
        <dbReference type="EMBL" id="MYR31991.1"/>
    </source>
</evidence>
<keyword evidence="2" id="KW-0472">Membrane</keyword>
<reference evidence="4 5" key="1">
    <citation type="journal article" date="2019" name="Nat. Commun.">
        <title>The antimicrobial potential of Streptomyces from insect microbiomes.</title>
        <authorList>
            <person name="Chevrette M.G."/>
            <person name="Carlson C.M."/>
            <person name="Ortega H.E."/>
            <person name="Thomas C."/>
            <person name="Ananiev G.E."/>
            <person name="Barns K.J."/>
            <person name="Book A.J."/>
            <person name="Cagnazzo J."/>
            <person name="Carlos C."/>
            <person name="Flanigan W."/>
            <person name="Grubbs K.J."/>
            <person name="Horn H.A."/>
            <person name="Hoffmann F.M."/>
            <person name="Klassen J.L."/>
            <person name="Knack J.J."/>
            <person name="Lewin G.R."/>
            <person name="McDonald B.R."/>
            <person name="Muller L."/>
            <person name="Melo W.G.P."/>
            <person name="Pinto-Tomas A.A."/>
            <person name="Schmitz A."/>
            <person name="Wendt-Pienkowski E."/>
            <person name="Wildman S."/>
            <person name="Zhao M."/>
            <person name="Zhang F."/>
            <person name="Bugni T.S."/>
            <person name="Andes D.R."/>
            <person name="Pupo M.T."/>
            <person name="Currie C.R."/>
        </authorList>
    </citation>
    <scope>NUCLEOTIDE SEQUENCE [LARGE SCALE GENOMIC DNA]</scope>
    <source>
        <strain evidence="4 5">SID5840</strain>
    </source>
</reference>
<evidence type="ECO:0000256" key="2">
    <source>
        <dbReference type="SAM" id="Phobius"/>
    </source>
</evidence>
<feature type="transmembrane region" description="Helical" evidence="2">
    <location>
        <begin position="406"/>
        <end position="439"/>
    </location>
</feature>
<gene>
    <name evidence="4" type="ORF">GTW20_06815</name>
</gene>
<dbReference type="PANTHER" id="PTHR33133:SF1">
    <property type="entry name" value="EXPRESSED PROTEIN-RELATED"/>
    <property type="match status" value="1"/>
</dbReference>
<feature type="compositionally biased region" description="Low complexity" evidence="1">
    <location>
        <begin position="23"/>
        <end position="42"/>
    </location>
</feature>
<feature type="transmembrane region" description="Helical" evidence="2">
    <location>
        <begin position="164"/>
        <end position="184"/>
    </location>
</feature>
<feature type="region of interest" description="Disordered" evidence="1">
    <location>
        <begin position="1"/>
        <end position="132"/>
    </location>
</feature>
<feature type="transmembrane region" description="Helical" evidence="2">
    <location>
        <begin position="277"/>
        <end position="301"/>
    </location>
</feature>
<protein>
    <submittedName>
        <fullName evidence="4">Glycerophosphodiester phosphodiesterase</fullName>
    </submittedName>
</protein>
<dbReference type="RefSeq" id="WP_161110554.1">
    <property type="nucleotide sequence ID" value="NZ_WWHY01000001.1"/>
</dbReference>
<dbReference type="EMBL" id="WWHY01000001">
    <property type="protein sequence ID" value="MYR31991.1"/>
    <property type="molecule type" value="Genomic_DNA"/>
</dbReference>
<dbReference type="Pfam" id="PF25231">
    <property type="entry name" value="DUF7847"/>
    <property type="match status" value="1"/>
</dbReference>